<feature type="region of interest" description="Disordered" evidence="10">
    <location>
        <begin position="486"/>
        <end position="549"/>
    </location>
</feature>
<feature type="compositionally biased region" description="Polar residues" evidence="10">
    <location>
        <begin position="317"/>
        <end position="326"/>
    </location>
</feature>
<dbReference type="EMBL" id="OV696688">
    <property type="protein sequence ID" value="CAH1258549.1"/>
    <property type="molecule type" value="Genomic_DNA"/>
</dbReference>
<dbReference type="OrthoDB" id="262529at2759"/>
<feature type="compositionally biased region" description="Basic residues" evidence="10">
    <location>
        <begin position="43"/>
        <end position="59"/>
    </location>
</feature>
<keyword evidence="5" id="KW-0227">DNA damage</keyword>
<dbReference type="GO" id="GO:0006303">
    <property type="term" value="P:double-strand break repair via nonhomologous end joining"/>
    <property type="evidence" value="ECO:0007669"/>
    <property type="project" value="TreeGrafter"/>
</dbReference>
<dbReference type="GO" id="GO:0035312">
    <property type="term" value="F:5'-3' DNA exonuclease activity"/>
    <property type="evidence" value="ECO:0007669"/>
    <property type="project" value="TreeGrafter"/>
</dbReference>
<keyword evidence="13" id="KW-1185">Reference proteome</keyword>
<organism evidence="12 13">
    <name type="scientific">Branchiostoma lanceolatum</name>
    <name type="common">Common lancelet</name>
    <name type="synonym">Amphioxus lanceolatum</name>
    <dbReference type="NCBI Taxonomy" id="7740"/>
    <lineage>
        <taxon>Eukaryota</taxon>
        <taxon>Metazoa</taxon>
        <taxon>Chordata</taxon>
        <taxon>Cephalochordata</taxon>
        <taxon>Leptocardii</taxon>
        <taxon>Amphioxiformes</taxon>
        <taxon>Branchiostomatidae</taxon>
        <taxon>Branchiostoma</taxon>
    </lineage>
</organism>
<dbReference type="FunFam" id="3.60.15.10:FF:000010">
    <property type="entry name" value="DNA cross-link repair 1A"/>
    <property type="match status" value="1"/>
</dbReference>
<feature type="region of interest" description="Disordered" evidence="10">
    <location>
        <begin position="153"/>
        <end position="201"/>
    </location>
</feature>
<feature type="compositionally biased region" description="Basic and acidic residues" evidence="10">
    <location>
        <begin position="72"/>
        <end position="82"/>
    </location>
</feature>
<dbReference type="GO" id="GO:0008800">
    <property type="term" value="F:beta-lactamase activity"/>
    <property type="evidence" value="ECO:0007669"/>
    <property type="project" value="UniProtKB-EC"/>
</dbReference>
<dbReference type="Proteomes" id="UP000838412">
    <property type="component" value="Chromosome 3"/>
</dbReference>
<feature type="region of interest" description="Disordered" evidence="10">
    <location>
        <begin position="1"/>
        <end position="82"/>
    </location>
</feature>
<evidence type="ECO:0000256" key="10">
    <source>
        <dbReference type="SAM" id="MobiDB-lite"/>
    </source>
</evidence>
<dbReference type="Gene3D" id="3.60.15.10">
    <property type="entry name" value="Ribonuclease Z/Hydroxyacylglutathione hydrolase-like"/>
    <property type="match status" value="1"/>
</dbReference>
<comment type="subcellular location">
    <subcellularLocation>
        <location evidence="2">Nucleus</location>
    </subcellularLocation>
</comment>
<dbReference type="EC" id="3.5.2.6" evidence="4"/>
<evidence type="ECO:0000256" key="2">
    <source>
        <dbReference type="ARBA" id="ARBA00004123"/>
    </source>
</evidence>
<name>A0A8J9ZN42_BRALA</name>
<dbReference type="AlphaFoldDB" id="A0A8J9ZN42"/>
<evidence type="ECO:0000256" key="7">
    <source>
        <dbReference type="ARBA" id="ARBA00023242"/>
    </source>
</evidence>
<feature type="region of interest" description="Disordered" evidence="10">
    <location>
        <begin position="248"/>
        <end position="472"/>
    </location>
</feature>
<dbReference type="GO" id="GO:0003684">
    <property type="term" value="F:damaged DNA binding"/>
    <property type="evidence" value="ECO:0007669"/>
    <property type="project" value="TreeGrafter"/>
</dbReference>
<dbReference type="PANTHER" id="PTHR23240:SF6">
    <property type="entry name" value="DNA CROSS-LINK REPAIR 1A PROTEIN"/>
    <property type="match status" value="1"/>
</dbReference>
<feature type="compositionally biased region" description="Acidic residues" evidence="10">
    <location>
        <begin position="1"/>
        <end position="10"/>
    </location>
</feature>
<dbReference type="GO" id="GO:0036297">
    <property type="term" value="P:interstrand cross-link repair"/>
    <property type="evidence" value="ECO:0007669"/>
    <property type="project" value="TreeGrafter"/>
</dbReference>
<dbReference type="CDD" id="cd16273">
    <property type="entry name" value="SNM1A-1C-like_MBL-fold"/>
    <property type="match status" value="1"/>
</dbReference>
<dbReference type="InterPro" id="IPR001279">
    <property type="entry name" value="Metallo-B-lactamas"/>
</dbReference>
<accession>A0A8J9ZN42</accession>
<dbReference type="PANTHER" id="PTHR23240">
    <property type="entry name" value="DNA CROSS-LINK REPAIR PROTEIN PSO2/SNM1-RELATED"/>
    <property type="match status" value="1"/>
</dbReference>
<feature type="compositionally biased region" description="Low complexity" evidence="10">
    <location>
        <begin position="178"/>
        <end position="189"/>
    </location>
</feature>
<proteinExistence type="inferred from homology"/>
<feature type="compositionally biased region" description="Polar residues" evidence="10">
    <location>
        <begin position="359"/>
        <end position="368"/>
    </location>
</feature>
<dbReference type="InterPro" id="IPR036866">
    <property type="entry name" value="RibonucZ/Hydroxyglut_hydro"/>
</dbReference>
<comment type="catalytic activity">
    <reaction evidence="1">
        <text>a beta-lactam + H2O = a substituted beta-amino acid</text>
        <dbReference type="Rhea" id="RHEA:20401"/>
        <dbReference type="ChEBI" id="CHEBI:15377"/>
        <dbReference type="ChEBI" id="CHEBI:35627"/>
        <dbReference type="ChEBI" id="CHEBI:140347"/>
        <dbReference type="EC" id="3.5.2.6"/>
    </reaction>
</comment>
<dbReference type="FunFam" id="3.40.50.12650:FF:000001">
    <property type="entry name" value="DNA cross-link repair 1A"/>
    <property type="match status" value="1"/>
</dbReference>
<dbReference type="Pfam" id="PF07522">
    <property type="entry name" value="DRMBL"/>
    <property type="match status" value="1"/>
</dbReference>
<evidence type="ECO:0000256" key="3">
    <source>
        <dbReference type="ARBA" id="ARBA00010304"/>
    </source>
</evidence>
<evidence type="ECO:0000256" key="6">
    <source>
        <dbReference type="ARBA" id="ARBA00023204"/>
    </source>
</evidence>
<feature type="compositionally biased region" description="Acidic residues" evidence="10">
    <location>
        <begin position="372"/>
        <end position="382"/>
    </location>
</feature>
<evidence type="ECO:0000256" key="8">
    <source>
        <dbReference type="ARBA" id="ARBA00069609"/>
    </source>
</evidence>
<feature type="domain" description="Metallo-beta-lactamase" evidence="11">
    <location>
        <begin position="554"/>
        <end position="703"/>
    </location>
</feature>
<evidence type="ECO:0000256" key="1">
    <source>
        <dbReference type="ARBA" id="ARBA00001526"/>
    </source>
</evidence>
<evidence type="ECO:0000256" key="5">
    <source>
        <dbReference type="ARBA" id="ARBA00022763"/>
    </source>
</evidence>
<reference evidence="12" key="1">
    <citation type="submission" date="2022-01" db="EMBL/GenBank/DDBJ databases">
        <authorList>
            <person name="Braso-Vives M."/>
        </authorList>
    </citation>
    <scope>NUCLEOTIDE SEQUENCE</scope>
</reference>
<evidence type="ECO:0000313" key="13">
    <source>
        <dbReference type="Proteomes" id="UP000838412"/>
    </source>
</evidence>
<gene>
    <name evidence="12" type="primary">DCLRE1A</name>
    <name evidence="12" type="ORF">BLAG_LOCUS16080</name>
</gene>
<dbReference type="SMART" id="SM00849">
    <property type="entry name" value="Lactamase_B"/>
    <property type="match status" value="1"/>
</dbReference>
<feature type="compositionally biased region" description="Polar residues" evidence="10">
    <location>
        <begin position="508"/>
        <end position="539"/>
    </location>
</feature>
<evidence type="ECO:0000259" key="11">
    <source>
        <dbReference type="SMART" id="SM00849"/>
    </source>
</evidence>
<protein>
    <recommendedName>
        <fullName evidence="8">DNA cross-link repair 1A protein</fullName>
        <ecNumber evidence="4">3.5.2.6</ecNumber>
    </recommendedName>
    <alternativeName>
        <fullName evidence="9">SNM1 homolog A</fullName>
    </alternativeName>
</protein>
<sequence length="905" mass="99622">MSQDDSEEEIWGYRSRLKRQHRPEQADGEGGADSSPPPSQAKGKARGRKATTPKGKGRTATKSPGRSPRGRRSGDETTPKRVVHEGFCPNCQMPFSLLLVQSPRWHVAECMEQPIQAVEECPAGLSCDCTIPSHYRRFHHTLLAMGRAGLPGTDLQDADLMPPQGDEVSQEDHDSRDTAVSSVSSASTTQGSGKKRELSVNSVTSLKRMKKGSILEVETVTDAQDEQRKGAFFSSKVTVSSEDFVVKGKRETSKAQSKQGVSEVKSRHFQVSIKSGSNPVKSDHQPLPKLPNMSTKGLGIRRQRLEPLMPEDKTSDQGKVNSTQDFVQKAEETDEAGDENVDHESLSDIDMFGEDSTEDTPQTNNPAWPSQEESESCSEEDIFACKNGGEDPIKEEDCGDKNGIPVDLDDLVQEMSDWRDGGSDGDDGDEEKEEEDKDSDYVVGGSQSSVTSAVVETTSSLPQTSSQGEVATKKQSRIFSFFKPVSGSTVPKSAQGKPEVKHSVQGGRISQSDSTRSVGTSKTGAASQMGRTSNWNGGATFSYPRGDTQGAPASKQCPFYKKIPGTTFVVDAFRYGSIPGCTAYFLSHFHYDHYQGLRKHFRHAIYSSKVTCNLVKKKIRVADRYLHPLPLDTPCDVEGVQVTLLEANHCPGAVMFLFQLPDGKNLLHTGDFRADTSMECYPALAGCKVHTIYLDTTYCNPAYSFPGQMDVIDFAVGVAVEAVQQNPKTLIVCGSYTIGKERVFFAVAEALGCKVCVARDKKNTLDCLESDQVKRLVTLNGRETRLHVLPMKDLKFNSLKSYLEGYKPQYDSVLAFEPTGWTHNNSVSTVANIRPKRHGNITVYGIPYSEHSSFTEMKRFVQFLRPAKILPTVNNGSPKSRRAMEQIFQQWSSEGRQQSMASWVK</sequence>
<feature type="compositionally biased region" description="Acidic residues" evidence="10">
    <location>
        <begin position="423"/>
        <end position="438"/>
    </location>
</feature>
<evidence type="ECO:0000256" key="4">
    <source>
        <dbReference type="ARBA" id="ARBA00012865"/>
    </source>
</evidence>
<dbReference type="Gene3D" id="3.40.50.12650">
    <property type="match status" value="1"/>
</dbReference>
<feature type="compositionally biased region" description="Basic and acidic residues" evidence="10">
    <location>
        <begin position="388"/>
        <end position="400"/>
    </location>
</feature>
<feature type="compositionally biased region" description="Low complexity" evidence="10">
    <location>
        <begin position="446"/>
        <end position="460"/>
    </location>
</feature>
<comment type="similarity">
    <text evidence="3">Belongs to the DNA repair metallo-beta-lactamase (DRMBL) family.</text>
</comment>
<keyword evidence="6" id="KW-0234">DNA repair</keyword>
<dbReference type="InterPro" id="IPR011084">
    <property type="entry name" value="DRMBL"/>
</dbReference>
<dbReference type="GO" id="GO:0005634">
    <property type="term" value="C:nucleus"/>
    <property type="evidence" value="ECO:0007669"/>
    <property type="project" value="UniProtKB-SubCell"/>
</dbReference>
<evidence type="ECO:0000313" key="12">
    <source>
        <dbReference type="EMBL" id="CAH1258549.1"/>
    </source>
</evidence>
<dbReference type="SUPFAM" id="SSF56281">
    <property type="entry name" value="Metallo-hydrolase/oxidoreductase"/>
    <property type="match status" value="1"/>
</dbReference>
<evidence type="ECO:0000256" key="9">
    <source>
        <dbReference type="ARBA" id="ARBA00078423"/>
    </source>
</evidence>
<keyword evidence="7" id="KW-0539">Nucleus</keyword>